<accession>A0A4V2W555</accession>
<reference evidence="3 4" key="1">
    <citation type="submission" date="2019-03" db="EMBL/GenBank/DDBJ databases">
        <title>Genomic Encyclopedia of Type Strains, Phase IV (KMG-IV): sequencing the most valuable type-strain genomes for metagenomic binning, comparative biology and taxonomic classification.</title>
        <authorList>
            <person name="Goeker M."/>
        </authorList>
    </citation>
    <scope>NUCLEOTIDE SEQUENCE [LARGE SCALE GENOMIC DNA]</scope>
    <source>
        <strain evidence="3 4">DSM 29487</strain>
    </source>
</reference>
<feature type="transmembrane region" description="Helical" evidence="1">
    <location>
        <begin position="6"/>
        <end position="24"/>
    </location>
</feature>
<comment type="caution">
    <text evidence="3">The sequence shown here is derived from an EMBL/GenBank/DDBJ whole genome shotgun (WGS) entry which is preliminary data.</text>
</comment>
<evidence type="ECO:0000313" key="4">
    <source>
        <dbReference type="Proteomes" id="UP000295515"/>
    </source>
</evidence>
<sequence>MSWKILLVWVLFIAALMFLSYFFTKRVKMNKEIRKQIQTEEAARKQKYTYLKPGIFDECPREDVSAAALFHCIRKEDEDFDHYFENMNESEKVVYGIYQVGLTLQGQGASLHSFFLSPSTKPFVPIIVDIFEKVGSHELADLMRAARRFAEIIENDEDDDEDDPEMGDYSRYNFSDFTNEFATLVSTTNLNEKITNFILDHKEDFYDKYIPEKNEENGVDEDEGTSN</sequence>
<dbReference type="Pfam" id="PF14300">
    <property type="entry name" value="DMP19"/>
    <property type="match status" value="1"/>
</dbReference>
<evidence type="ECO:0000256" key="1">
    <source>
        <dbReference type="SAM" id="Phobius"/>
    </source>
</evidence>
<keyword evidence="1" id="KW-0812">Transmembrane</keyword>
<dbReference type="Gene3D" id="1.20.1420.60">
    <property type="match status" value="1"/>
</dbReference>
<dbReference type="RefSeq" id="WP_066443372.1">
    <property type="nucleotide sequence ID" value="NZ_JANKBF010000013.1"/>
</dbReference>
<organism evidence="3 4">
    <name type="scientific">Longibaculum muris</name>
    <dbReference type="NCBI Taxonomy" id="1796628"/>
    <lineage>
        <taxon>Bacteria</taxon>
        <taxon>Bacillati</taxon>
        <taxon>Bacillota</taxon>
        <taxon>Erysipelotrichia</taxon>
        <taxon>Erysipelotrichales</taxon>
        <taxon>Coprobacillaceae</taxon>
        <taxon>Longibaculum</taxon>
    </lineage>
</organism>
<proteinExistence type="predicted"/>
<name>A0A4V2W555_9FIRM</name>
<keyword evidence="4" id="KW-1185">Reference proteome</keyword>
<dbReference type="AlphaFoldDB" id="A0A4V2W555"/>
<evidence type="ECO:0000259" key="2">
    <source>
        <dbReference type="Pfam" id="PF14300"/>
    </source>
</evidence>
<gene>
    <name evidence="3" type="ORF">EDD60_11333</name>
</gene>
<keyword evidence="1" id="KW-0472">Membrane</keyword>
<dbReference type="InterPro" id="IPR025402">
    <property type="entry name" value="DMP19_C"/>
</dbReference>
<evidence type="ECO:0000313" key="3">
    <source>
        <dbReference type="EMBL" id="TCV98439.1"/>
    </source>
</evidence>
<dbReference type="Proteomes" id="UP000295515">
    <property type="component" value="Unassembled WGS sequence"/>
</dbReference>
<feature type="domain" description="DNA mimic protein DMP19 C-terminal" evidence="2">
    <location>
        <begin position="86"/>
        <end position="201"/>
    </location>
</feature>
<protein>
    <recommendedName>
        <fullName evidence="2">DNA mimic protein DMP19 C-terminal domain-containing protein</fullName>
    </recommendedName>
</protein>
<dbReference type="GeneID" id="98915676"/>
<dbReference type="EMBL" id="SMCQ01000013">
    <property type="protein sequence ID" value="TCV98439.1"/>
    <property type="molecule type" value="Genomic_DNA"/>
</dbReference>
<keyword evidence="1" id="KW-1133">Transmembrane helix</keyword>